<sequence>MADQHFARIARLVEARGLREVEQSTSYNTPALKVAGNAFVRMLDDTTAVLQCPVDQKVLLMEISPEIFFETDHYVGHDAVLVRLDQISDEELALKLEDAWTFKAPERLRK</sequence>
<name>A0ABX7C8R2_9HYPH</name>
<keyword evidence="2" id="KW-1185">Reference proteome</keyword>
<reference evidence="1 2" key="1">
    <citation type="submission" date="2021-01" db="EMBL/GenBank/DDBJ databases">
        <title>Genome seq and assembly of Devosia sp. LEGU1.</title>
        <authorList>
            <person name="Chhetri G."/>
        </authorList>
    </citation>
    <scope>NUCLEOTIDE SEQUENCE [LARGE SCALE GENOMIC DNA]</scope>
    <source>
        <strain evidence="1 2">LEGU1</strain>
    </source>
</reference>
<proteinExistence type="predicted"/>
<dbReference type="Proteomes" id="UP000595857">
    <property type="component" value="Chromosome"/>
</dbReference>
<keyword evidence="1" id="KW-0238">DNA-binding</keyword>
<dbReference type="RefSeq" id="WP_201635843.1">
    <property type="nucleotide sequence ID" value="NZ_CP068046.1"/>
</dbReference>
<gene>
    <name evidence="1" type="ORF">JI748_05685</name>
</gene>
<evidence type="ECO:0000313" key="2">
    <source>
        <dbReference type="Proteomes" id="UP000595857"/>
    </source>
</evidence>
<dbReference type="GO" id="GO:0003677">
    <property type="term" value="F:DNA binding"/>
    <property type="evidence" value="ECO:0007669"/>
    <property type="project" value="UniProtKB-KW"/>
</dbReference>
<accession>A0ABX7C8R2</accession>
<protein>
    <submittedName>
        <fullName evidence="1">MmcQ/YjbR family DNA-binding protein</fullName>
    </submittedName>
</protein>
<dbReference type="Pfam" id="PF04237">
    <property type="entry name" value="YjbR"/>
    <property type="match status" value="1"/>
</dbReference>
<dbReference type="InterPro" id="IPR058532">
    <property type="entry name" value="YjbR/MT2646/Rv2570-like"/>
</dbReference>
<evidence type="ECO:0000313" key="1">
    <source>
        <dbReference type="EMBL" id="QQR40491.1"/>
    </source>
</evidence>
<dbReference type="EMBL" id="CP068046">
    <property type="protein sequence ID" value="QQR40491.1"/>
    <property type="molecule type" value="Genomic_DNA"/>
</dbReference>
<organism evidence="1 2">
    <name type="scientific">Devosia rhizoryzae</name>
    <dbReference type="NCBI Taxonomy" id="2774137"/>
    <lineage>
        <taxon>Bacteria</taxon>
        <taxon>Pseudomonadati</taxon>
        <taxon>Pseudomonadota</taxon>
        <taxon>Alphaproteobacteria</taxon>
        <taxon>Hyphomicrobiales</taxon>
        <taxon>Devosiaceae</taxon>
        <taxon>Devosia</taxon>
    </lineage>
</organism>